<dbReference type="Proteomes" id="UP000006692">
    <property type="component" value="Chromosome"/>
</dbReference>
<reference evidence="1 2" key="1">
    <citation type="journal article" date="2011" name="J. Bacteriol.">
        <title>Complete genome sequence of a beneficial plant root-associated bacterium, Pseudomonas brassicacearum.</title>
        <authorList>
            <person name="Ortet P."/>
            <person name="Barakat M."/>
            <person name="Lalaouna D."/>
            <person name="Fochesato S."/>
            <person name="Barbe V."/>
            <person name="Vacherie B."/>
            <person name="Santaella C."/>
            <person name="Heulin T."/>
            <person name="Achouak W."/>
        </authorList>
    </citation>
    <scope>NUCLEOTIDE SEQUENCE [LARGE SCALE GENOMIC DNA]</scope>
    <source>
        <strain evidence="1 2">NFM421</strain>
    </source>
</reference>
<name>F2K614_PSEBN</name>
<dbReference type="EMBL" id="CP002585">
    <property type="protein sequence ID" value="AEA71741.1"/>
    <property type="molecule type" value="Genomic_DNA"/>
</dbReference>
<dbReference type="AlphaFoldDB" id="F2K614"/>
<accession>F2K614</accession>
<protein>
    <submittedName>
        <fullName evidence="1">Uncharacterized protein</fullName>
    </submittedName>
</protein>
<sequence>MWEQGLPAMKTPRPLEDRSAWIASKLCSHKARSHIQLCGKAERTPFCALPKS</sequence>
<reference key="2">
    <citation type="submission" date="2011-03" db="EMBL/GenBank/DDBJ databases">
        <title>Complete Genome Sequence of a beneficial plant roots-associated bacterium Pseudomonas brassicacearum.</title>
        <authorList>
            <person name="Ortet P."/>
            <person name="Barakat M."/>
            <person name="Lalaouna D."/>
            <person name="Fochesato S."/>
            <person name="Barbe V."/>
            <person name="Santaella C."/>
            <person name="Heulin T."/>
            <person name="Achouak W."/>
        </authorList>
    </citation>
    <scope>NUCLEOTIDE SEQUENCE</scope>
    <source>
        <strain>NFM421</strain>
    </source>
</reference>
<evidence type="ECO:0000313" key="2">
    <source>
        <dbReference type="Proteomes" id="UP000006692"/>
    </source>
</evidence>
<proteinExistence type="predicted"/>
<gene>
    <name evidence="1" type="ORF">PSEBR_m1655</name>
</gene>
<dbReference type="KEGG" id="pba:PSEBR_m1655"/>
<dbReference type="STRING" id="994484.PSEBR_m1655"/>
<evidence type="ECO:0000313" key="1">
    <source>
        <dbReference type="EMBL" id="AEA71741.1"/>
    </source>
</evidence>
<dbReference type="HOGENOM" id="CLU_3083695_0_0_6"/>
<organism evidence="1 2">
    <name type="scientific">Pseudomonas brassicacearum (strain NFM421)</name>
    <dbReference type="NCBI Taxonomy" id="994484"/>
    <lineage>
        <taxon>Bacteria</taxon>
        <taxon>Pseudomonadati</taxon>
        <taxon>Pseudomonadota</taxon>
        <taxon>Gammaproteobacteria</taxon>
        <taxon>Pseudomonadales</taxon>
        <taxon>Pseudomonadaceae</taxon>
        <taxon>Pseudomonas</taxon>
    </lineage>
</organism>